<comment type="caution">
    <text evidence="3">The sequence shown here is derived from an EMBL/GenBank/DDBJ whole genome shotgun (WGS) entry which is preliminary data.</text>
</comment>
<evidence type="ECO:0000256" key="1">
    <source>
        <dbReference type="SAM" id="MobiDB-lite"/>
    </source>
</evidence>
<feature type="region of interest" description="Disordered" evidence="1">
    <location>
        <begin position="397"/>
        <end position="420"/>
    </location>
</feature>
<name>A0ABU6EWX0_9ACTN</name>
<protein>
    <submittedName>
        <fullName evidence="3">Serine protease</fullName>
    </submittedName>
</protein>
<sequence length="698" mass="75928">MTPGHDGGAPGKRDAALLALRELVMAATVRIHRTGAGCAADEPGSFEGSGFFIAPNWVLTCAHVARGGEGGELAVAFESGPGRGTSHVPAEVVATLPEGVGQAVPGKWPAPDLALVRLREPVDHECVYVAERPAAYYSEGEVFYAGWTVVDGQVCRLDGPIAVKGTIGDWSSGVQLRLGENDLPYGISGGPVVDPVRGEVIGVLKSRADHGRGGTSIGIEQLRTLPAPVPGQAVRAEHDDLYQAVCHAHDRYHRDRQRQSQPARNTWADVQSRLGARPGRTLTAGERVQLLGRLADLPPPVSTRGLLDIMESLPEFEGSAPLPSPRGWRDGLGALYEGAHDEGVRGLVLDYAMRVLSAERPFVTPGTAGAEEALWEWVRQAGEGRLDGARRRRIEKQRVERLRQRRPPGAAPEPAPDRAARPAALLELVERGWERDHWDWQVYVTRPGGARDCVRQDERTPTDALPERLAAPLAEAFRQCDEPGWPAILQVVLPHTRLDLPVDGWRLRPDEPPLGVRGPVVLRCGDRDRLPGEPGFEYGAPAPPESDADRADRWRWLHAHGARAEILDCDDGVPRPVPESFELRNLSPGSVPVMCRYGEHRYEDDTEALARILLGGFGVALWRRGPARSAAVCGEFHRGAAVTVADARGARHLPERVHELRRKLLASHTEAYWADGIALFYDDPNQPLPGSGELLEAP</sequence>
<dbReference type="SUPFAM" id="SSF50494">
    <property type="entry name" value="Trypsin-like serine proteases"/>
    <property type="match status" value="1"/>
</dbReference>
<evidence type="ECO:0000313" key="4">
    <source>
        <dbReference type="Proteomes" id="UP001354931"/>
    </source>
</evidence>
<proteinExistence type="predicted"/>
<evidence type="ECO:0000313" key="3">
    <source>
        <dbReference type="EMBL" id="MEB8336251.1"/>
    </source>
</evidence>
<dbReference type="RefSeq" id="WP_326013846.1">
    <property type="nucleotide sequence ID" value="NZ_JAOZYC010000002.1"/>
</dbReference>
<dbReference type="Gene3D" id="2.40.10.120">
    <property type="match status" value="1"/>
</dbReference>
<keyword evidence="4" id="KW-1185">Reference proteome</keyword>
<dbReference type="GO" id="GO:0006508">
    <property type="term" value="P:proteolysis"/>
    <property type="evidence" value="ECO:0007669"/>
    <property type="project" value="UniProtKB-KW"/>
</dbReference>
<dbReference type="InterPro" id="IPR009003">
    <property type="entry name" value="Peptidase_S1_PA"/>
</dbReference>
<reference evidence="3 4" key="1">
    <citation type="submission" date="2022-10" db="EMBL/GenBank/DDBJ databases">
        <authorList>
            <person name="Xie J."/>
            <person name="Shen N."/>
        </authorList>
    </citation>
    <scope>NUCLEOTIDE SEQUENCE [LARGE SCALE GENOMIC DNA]</scope>
    <source>
        <strain evidence="3 4">YIM65594</strain>
    </source>
</reference>
<keyword evidence="3" id="KW-0645">Protease</keyword>
<dbReference type="EMBL" id="JAOZYC010000002">
    <property type="protein sequence ID" value="MEB8336251.1"/>
    <property type="molecule type" value="Genomic_DNA"/>
</dbReference>
<keyword evidence="3" id="KW-0378">Hydrolase</keyword>
<gene>
    <name evidence="3" type="ORF">OKJ99_01775</name>
</gene>
<evidence type="ECO:0000259" key="2">
    <source>
        <dbReference type="Pfam" id="PF20028"/>
    </source>
</evidence>
<organism evidence="3 4">
    <name type="scientific">Streptomyces endophyticus</name>
    <dbReference type="NCBI Taxonomy" id="714166"/>
    <lineage>
        <taxon>Bacteria</taxon>
        <taxon>Bacillati</taxon>
        <taxon>Actinomycetota</taxon>
        <taxon>Actinomycetes</taxon>
        <taxon>Kitasatosporales</taxon>
        <taxon>Streptomycetaceae</taxon>
        <taxon>Streptomyces</taxon>
    </lineage>
</organism>
<dbReference type="Proteomes" id="UP001354931">
    <property type="component" value="Unassembled WGS sequence"/>
</dbReference>
<dbReference type="Pfam" id="PF20028">
    <property type="entry name" value="VMAP-C"/>
    <property type="match status" value="1"/>
</dbReference>
<dbReference type="GO" id="GO:0008233">
    <property type="term" value="F:peptidase activity"/>
    <property type="evidence" value="ECO:0007669"/>
    <property type="project" value="UniProtKB-KW"/>
</dbReference>
<feature type="domain" description="vWA-MoxR associated protein C-terminal" evidence="2">
    <location>
        <begin position="437"/>
        <end position="684"/>
    </location>
</feature>
<dbReference type="InterPro" id="IPR045450">
    <property type="entry name" value="VMAP_C"/>
</dbReference>
<accession>A0ABU6EWX0</accession>
<dbReference type="Pfam" id="PF13365">
    <property type="entry name" value="Trypsin_2"/>
    <property type="match status" value="1"/>
</dbReference>